<protein>
    <recommendedName>
        <fullName evidence="4">Secreted protein</fullName>
    </recommendedName>
</protein>
<gene>
    <name evidence="2" type="ORF">SEVIR_3G004450v2</name>
</gene>
<organism evidence="2 3">
    <name type="scientific">Setaria viridis</name>
    <name type="common">Green bristlegrass</name>
    <name type="synonym">Setaria italica subsp. viridis</name>
    <dbReference type="NCBI Taxonomy" id="4556"/>
    <lineage>
        <taxon>Eukaryota</taxon>
        <taxon>Viridiplantae</taxon>
        <taxon>Streptophyta</taxon>
        <taxon>Embryophyta</taxon>
        <taxon>Tracheophyta</taxon>
        <taxon>Spermatophyta</taxon>
        <taxon>Magnoliopsida</taxon>
        <taxon>Liliopsida</taxon>
        <taxon>Poales</taxon>
        <taxon>Poaceae</taxon>
        <taxon>PACMAD clade</taxon>
        <taxon>Panicoideae</taxon>
        <taxon>Panicodae</taxon>
        <taxon>Paniceae</taxon>
        <taxon>Cenchrinae</taxon>
        <taxon>Setaria</taxon>
    </lineage>
</organism>
<keyword evidence="3" id="KW-1185">Reference proteome</keyword>
<evidence type="ECO:0008006" key="4">
    <source>
        <dbReference type="Google" id="ProtNLM"/>
    </source>
</evidence>
<evidence type="ECO:0000313" key="2">
    <source>
        <dbReference type="EMBL" id="TKW23706.1"/>
    </source>
</evidence>
<dbReference type="AlphaFoldDB" id="A0A4V6Y8K9"/>
<name>A0A4V6Y8K9_SETVI</name>
<dbReference type="EMBL" id="CM016554">
    <property type="protein sequence ID" value="TKW23706.1"/>
    <property type="molecule type" value="Genomic_DNA"/>
</dbReference>
<reference evidence="2" key="1">
    <citation type="submission" date="2019-03" db="EMBL/GenBank/DDBJ databases">
        <title>WGS assembly of Setaria viridis.</title>
        <authorList>
            <person name="Huang P."/>
            <person name="Jenkins J."/>
            <person name="Grimwood J."/>
            <person name="Barry K."/>
            <person name="Healey A."/>
            <person name="Mamidi S."/>
            <person name="Sreedasyam A."/>
            <person name="Shu S."/>
            <person name="Feldman M."/>
            <person name="Wu J."/>
            <person name="Yu Y."/>
            <person name="Chen C."/>
            <person name="Johnson J."/>
            <person name="Rokhsar D."/>
            <person name="Baxter I."/>
            <person name="Schmutz J."/>
            <person name="Brutnell T."/>
            <person name="Kellogg E."/>
        </authorList>
    </citation>
    <scope>NUCLEOTIDE SEQUENCE [LARGE SCALE GENOMIC DNA]</scope>
</reference>
<evidence type="ECO:0000313" key="3">
    <source>
        <dbReference type="Proteomes" id="UP000298652"/>
    </source>
</evidence>
<evidence type="ECO:0000256" key="1">
    <source>
        <dbReference type="SAM" id="SignalP"/>
    </source>
</evidence>
<feature type="chain" id="PRO_5020703857" description="Secreted protein" evidence="1">
    <location>
        <begin position="22"/>
        <end position="71"/>
    </location>
</feature>
<dbReference type="Gramene" id="TKW23706">
    <property type="protein sequence ID" value="TKW23706"/>
    <property type="gene ID" value="SEVIR_3G004450v2"/>
</dbReference>
<accession>A0A4V6Y8K9</accession>
<keyword evidence="1" id="KW-0732">Signal</keyword>
<feature type="signal peptide" evidence="1">
    <location>
        <begin position="1"/>
        <end position="21"/>
    </location>
</feature>
<proteinExistence type="predicted"/>
<sequence length="71" mass="8175">MCPVVFCCCPTLAWHLTMLRARCVGCRHWNIGSGFLVHLVLCCKDDMSIQCIDQPDDRKPEQEMQSISKYI</sequence>
<dbReference type="Proteomes" id="UP000298652">
    <property type="component" value="Chromosome 3"/>
</dbReference>